<organism evidence="3 4">
    <name type="scientific">Entomomonas asaccharolytica</name>
    <dbReference type="NCBI Taxonomy" id="2785331"/>
    <lineage>
        <taxon>Bacteria</taxon>
        <taxon>Pseudomonadati</taxon>
        <taxon>Pseudomonadota</taxon>
        <taxon>Gammaproteobacteria</taxon>
        <taxon>Pseudomonadales</taxon>
        <taxon>Pseudomonadaceae</taxon>
        <taxon>Entomomonas</taxon>
    </lineage>
</organism>
<dbReference type="SUPFAM" id="SSF52218">
    <property type="entry name" value="Flavoproteins"/>
    <property type="match status" value="1"/>
</dbReference>
<evidence type="ECO:0000259" key="2">
    <source>
        <dbReference type="Pfam" id="PF02525"/>
    </source>
</evidence>
<evidence type="ECO:0000313" key="3">
    <source>
        <dbReference type="EMBL" id="QQP86111.1"/>
    </source>
</evidence>
<reference evidence="3 4" key="1">
    <citation type="submission" date="2021-01" db="EMBL/GenBank/DDBJ databases">
        <title>Entomomonas sp. F2A isolated from a house cricket (Acheta domesticus).</title>
        <authorList>
            <person name="Spergser J."/>
            <person name="Busse H.-J."/>
        </authorList>
    </citation>
    <scope>NUCLEOTIDE SEQUENCE [LARGE SCALE GENOMIC DNA]</scope>
    <source>
        <strain evidence="3 4">F2A</strain>
    </source>
</reference>
<dbReference type="InterPro" id="IPR003680">
    <property type="entry name" value="Flavodoxin_fold"/>
</dbReference>
<protein>
    <submittedName>
        <fullName evidence="3">NAD(P)H-dependent oxidoreductase</fullName>
    </submittedName>
</protein>
<proteinExistence type="predicted"/>
<dbReference type="Proteomes" id="UP000595278">
    <property type="component" value="Chromosome"/>
</dbReference>
<accession>A0A974NG15</accession>
<dbReference type="GO" id="GO:0009055">
    <property type="term" value="F:electron transfer activity"/>
    <property type="evidence" value="ECO:0007669"/>
    <property type="project" value="TreeGrafter"/>
</dbReference>
<dbReference type="AlphaFoldDB" id="A0A974NG15"/>
<dbReference type="EMBL" id="CP067393">
    <property type="protein sequence ID" value="QQP86111.1"/>
    <property type="molecule type" value="Genomic_DNA"/>
</dbReference>
<dbReference type="Gene3D" id="3.40.50.360">
    <property type="match status" value="1"/>
</dbReference>
<dbReference type="InterPro" id="IPR046980">
    <property type="entry name" value="KefG/KefF"/>
</dbReference>
<feature type="domain" description="Flavodoxin-like fold" evidence="2">
    <location>
        <begin position="3"/>
        <end position="170"/>
    </location>
</feature>
<keyword evidence="1" id="KW-0560">Oxidoreductase</keyword>
<dbReference type="KEGG" id="eaz:JHT90_02335"/>
<keyword evidence="4" id="KW-1185">Reference proteome</keyword>
<name>A0A974NG15_9GAMM</name>
<dbReference type="RefSeq" id="WP_201093618.1">
    <property type="nucleotide sequence ID" value="NZ_CP067393.1"/>
</dbReference>
<dbReference type="PANTHER" id="PTHR47307">
    <property type="entry name" value="GLUTATHIONE-REGULATED POTASSIUM-EFFLUX SYSTEM ANCILLARY PROTEIN KEFG"/>
    <property type="match status" value="1"/>
</dbReference>
<dbReference type="Pfam" id="PF02525">
    <property type="entry name" value="Flavodoxin_2"/>
    <property type="match status" value="1"/>
</dbReference>
<dbReference type="InterPro" id="IPR029039">
    <property type="entry name" value="Flavoprotein-like_sf"/>
</dbReference>
<evidence type="ECO:0000256" key="1">
    <source>
        <dbReference type="ARBA" id="ARBA00023002"/>
    </source>
</evidence>
<dbReference type="GO" id="GO:0003955">
    <property type="term" value="F:NAD(P)H dehydrogenase (quinone) activity"/>
    <property type="evidence" value="ECO:0007669"/>
    <property type="project" value="TreeGrafter"/>
</dbReference>
<dbReference type="GO" id="GO:0010181">
    <property type="term" value="F:FMN binding"/>
    <property type="evidence" value="ECO:0007669"/>
    <property type="project" value="TreeGrafter"/>
</dbReference>
<dbReference type="PANTHER" id="PTHR47307:SF1">
    <property type="entry name" value="GLUTATHIONE-REGULATED POTASSIUM-EFFLUX SYSTEM ANCILLARY PROTEIN KEFG"/>
    <property type="match status" value="1"/>
</dbReference>
<evidence type="ECO:0000313" key="4">
    <source>
        <dbReference type="Proteomes" id="UP000595278"/>
    </source>
</evidence>
<sequence length="184" mass="21502">MALMILAHPNYKQSIANKTIAETLQKSVDDLELRNIYQLYPDYQIDIEAEQAALLKHDLIILQYPMYWFNMPAILKIWFDKVFTYQFAYGSQGDKLKNKKLLPSLTVGQPEQNFQSDNHFLIDDFMCSLKKTAEYAQMNYLKPVILYDISIVTGHTELEITQKAKAHSQKLHLLIKQYDSVKKH</sequence>
<gene>
    <name evidence="3" type="ORF">JHT90_02335</name>
</gene>